<protein>
    <submittedName>
        <fullName evidence="13">TonB-dependent receptor</fullName>
    </submittedName>
</protein>
<comment type="subcellular location">
    <subcellularLocation>
        <location evidence="1 8">Cell outer membrane</location>
        <topology evidence="1 8">Multi-pass membrane protein</topology>
    </subcellularLocation>
</comment>
<dbReference type="Gene3D" id="2.170.130.10">
    <property type="entry name" value="TonB-dependent receptor, plug domain"/>
    <property type="match status" value="1"/>
</dbReference>
<keyword evidence="2 8" id="KW-0813">Transport</keyword>
<evidence type="ECO:0000256" key="9">
    <source>
        <dbReference type="RuleBase" id="RU003357"/>
    </source>
</evidence>
<name>A0A545T1W9_9GAMM</name>
<keyword evidence="3 8" id="KW-1134">Transmembrane beta strand</keyword>
<feature type="domain" description="TonB-dependent receptor-like beta-barrel" evidence="11">
    <location>
        <begin position="440"/>
        <end position="987"/>
    </location>
</feature>
<evidence type="ECO:0000256" key="6">
    <source>
        <dbReference type="ARBA" id="ARBA00023136"/>
    </source>
</evidence>
<evidence type="ECO:0000256" key="1">
    <source>
        <dbReference type="ARBA" id="ARBA00004571"/>
    </source>
</evidence>
<dbReference type="GO" id="GO:0009279">
    <property type="term" value="C:cell outer membrane"/>
    <property type="evidence" value="ECO:0007669"/>
    <property type="project" value="UniProtKB-SubCell"/>
</dbReference>
<accession>A0A545T1W9</accession>
<evidence type="ECO:0000256" key="2">
    <source>
        <dbReference type="ARBA" id="ARBA00022448"/>
    </source>
</evidence>
<evidence type="ECO:0000313" key="14">
    <source>
        <dbReference type="Proteomes" id="UP000319732"/>
    </source>
</evidence>
<evidence type="ECO:0000256" key="5">
    <source>
        <dbReference type="ARBA" id="ARBA00023077"/>
    </source>
</evidence>
<evidence type="ECO:0000256" key="10">
    <source>
        <dbReference type="SAM" id="SignalP"/>
    </source>
</evidence>
<dbReference type="InterPro" id="IPR037066">
    <property type="entry name" value="Plug_dom_sf"/>
</dbReference>
<comment type="similarity">
    <text evidence="8 9">Belongs to the TonB-dependent receptor family.</text>
</comment>
<dbReference type="Pfam" id="PF07715">
    <property type="entry name" value="Plug"/>
    <property type="match status" value="1"/>
</dbReference>
<evidence type="ECO:0000256" key="3">
    <source>
        <dbReference type="ARBA" id="ARBA00022452"/>
    </source>
</evidence>
<sequence length="1028" mass="113070">MLRLKGKYRFVSAGLVLLSASGLTQAQGETAVPEDSTTVAGEDDGLLEEIEVTGTRIKRDAFNSPTPLIAIDKEDILDSGVNELSEVLTGRPGVTTAINTSESQNDVQTAGLSSVDLRALGANRTLTLIDGRRTVSNSVNGRRVSLSTIPDAFVDRIEIITGAASAVYGSDAIAGVINIITEDDLEGFRVGLRAGGAVTGGAEEKTLDLAFGTDFDDDRGYFLIAGEIDTDEALTARDVGRYAFEEIDLDYDDGVNEFDSGRVVDGLTGDLPASRFLPGGDLFGVIEPRDRSLGTFGGVFDSRRFFYDDNNNLITEQTDPNFSNARAFLNGRDGLNTRLFNIMTLPRERHNLSTKVKYAFTDHLEAFAQLSYSNVETVSRRLPEYAADGDDSIIIDRVTGEADFVIVDRIPETNPFIPIPNSERERSGSVIWDRRLLEVGFRENKAKRETLRFLAGIDGDALFGTDWEWHASLAYGRYEQENRRTNEINYNRLNFALDAEVDPADPDNPDRFRCADEAARAAGCVPLNPFGIGSISQAAADYVRANLTLEAVAEQISVVAYTTGDLFQLPAGAVGGAFGVEYREDSQKSKNDLESRFGGTSGPTVPNSNADIDVAEIFGEVSVPLLAGVTGAEYLGLDASVRAADYSLEGVGTIGTWSLGLTWRPIESLLVRAKQGTAVRAPDLSEAFSLPRGDFDDVRDICTGVTATSEGVVDENCRSVPGIREDIESDENEEGVFEGDGNTFSPNAGNPELSEETADTLTVGLSYEPFDWLAASVDFYDIEVEDVISEIENEEILRQCYEDAENFGPDNPRCADITRAPNGQLAQIIQRQFNLNKLELRGIDYGLRVRFDLQDWQVPGRFTLNVNHSRQLENRQLSTDVAGEEVVTEFLGEVGTPREQSFGSLTWRHNGLRLRWSIEYTGPVIDDHRRIEEYEELVAERLEEGGDEPERPLFLEFGSYIEHDFSVSYRTEISDIETRFYGGINNVFDRDPLFIPCCDVLSGSSRNYSGEYGSPRGRFLFVGVDMEF</sequence>
<gene>
    <name evidence="13" type="ORF">FKG94_20215</name>
</gene>
<evidence type="ECO:0000256" key="7">
    <source>
        <dbReference type="ARBA" id="ARBA00023237"/>
    </source>
</evidence>
<dbReference type="PANTHER" id="PTHR47234:SF2">
    <property type="entry name" value="TONB-DEPENDENT RECEPTOR"/>
    <property type="match status" value="1"/>
</dbReference>
<reference evidence="13 14" key="1">
    <citation type="submission" date="2019-06" db="EMBL/GenBank/DDBJ databases">
        <title>Whole genome sequence for Cellvibrionaceae sp. R142.</title>
        <authorList>
            <person name="Wang G."/>
        </authorList>
    </citation>
    <scope>NUCLEOTIDE SEQUENCE [LARGE SCALE GENOMIC DNA]</scope>
    <source>
        <strain evidence="13 14">R142</strain>
    </source>
</reference>
<dbReference type="InterPro" id="IPR012910">
    <property type="entry name" value="Plug_dom"/>
</dbReference>
<keyword evidence="14" id="KW-1185">Reference proteome</keyword>
<organism evidence="13 14">
    <name type="scientific">Exilibacterium tricleocarpae</name>
    <dbReference type="NCBI Taxonomy" id="2591008"/>
    <lineage>
        <taxon>Bacteria</taxon>
        <taxon>Pseudomonadati</taxon>
        <taxon>Pseudomonadota</taxon>
        <taxon>Gammaproteobacteria</taxon>
        <taxon>Cellvibrionales</taxon>
        <taxon>Cellvibrionaceae</taxon>
        <taxon>Exilibacterium</taxon>
    </lineage>
</organism>
<evidence type="ECO:0000256" key="8">
    <source>
        <dbReference type="PROSITE-ProRule" id="PRU01360"/>
    </source>
</evidence>
<dbReference type="OrthoDB" id="9805434at2"/>
<dbReference type="InterPro" id="IPR039426">
    <property type="entry name" value="TonB-dep_rcpt-like"/>
</dbReference>
<dbReference type="Gene3D" id="2.40.170.20">
    <property type="entry name" value="TonB-dependent receptor, beta-barrel domain"/>
    <property type="match status" value="1"/>
</dbReference>
<keyword evidence="6 8" id="KW-0472">Membrane</keyword>
<evidence type="ECO:0000256" key="4">
    <source>
        <dbReference type="ARBA" id="ARBA00022692"/>
    </source>
</evidence>
<feature type="domain" description="TonB-dependent receptor plug" evidence="12">
    <location>
        <begin position="63"/>
        <end position="176"/>
    </location>
</feature>
<comment type="caution">
    <text evidence="13">The sequence shown here is derived from an EMBL/GenBank/DDBJ whole genome shotgun (WGS) entry which is preliminary data.</text>
</comment>
<keyword evidence="7 8" id="KW-0998">Cell outer membrane</keyword>
<evidence type="ECO:0000259" key="12">
    <source>
        <dbReference type="Pfam" id="PF07715"/>
    </source>
</evidence>
<proteinExistence type="inferred from homology"/>
<dbReference type="RefSeq" id="WP_142928753.1">
    <property type="nucleotide sequence ID" value="NZ_ML660100.1"/>
</dbReference>
<dbReference type="SUPFAM" id="SSF56935">
    <property type="entry name" value="Porins"/>
    <property type="match status" value="1"/>
</dbReference>
<dbReference type="PROSITE" id="PS52016">
    <property type="entry name" value="TONB_DEPENDENT_REC_3"/>
    <property type="match status" value="1"/>
</dbReference>
<keyword evidence="13" id="KW-0675">Receptor</keyword>
<dbReference type="InterPro" id="IPR036942">
    <property type="entry name" value="Beta-barrel_TonB_sf"/>
</dbReference>
<feature type="chain" id="PRO_5021783828" evidence="10">
    <location>
        <begin position="27"/>
        <end position="1028"/>
    </location>
</feature>
<keyword evidence="10" id="KW-0732">Signal</keyword>
<feature type="signal peptide" evidence="10">
    <location>
        <begin position="1"/>
        <end position="26"/>
    </location>
</feature>
<dbReference type="EMBL" id="VHSG01000022">
    <property type="protein sequence ID" value="TQV71211.1"/>
    <property type="molecule type" value="Genomic_DNA"/>
</dbReference>
<evidence type="ECO:0000259" key="11">
    <source>
        <dbReference type="Pfam" id="PF00593"/>
    </source>
</evidence>
<dbReference type="Pfam" id="PF00593">
    <property type="entry name" value="TonB_dep_Rec_b-barrel"/>
    <property type="match status" value="1"/>
</dbReference>
<keyword evidence="5 9" id="KW-0798">TonB box</keyword>
<keyword evidence="4 8" id="KW-0812">Transmembrane</keyword>
<dbReference type="PANTHER" id="PTHR47234">
    <property type="match status" value="1"/>
</dbReference>
<evidence type="ECO:0000313" key="13">
    <source>
        <dbReference type="EMBL" id="TQV71211.1"/>
    </source>
</evidence>
<dbReference type="InterPro" id="IPR000531">
    <property type="entry name" value="Beta-barrel_TonB"/>
</dbReference>
<dbReference type="AlphaFoldDB" id="A0A545T1W9"/>
<dbReference type="Proteomes" id="UP000319732">
    <property type="component" value="Unassembled WGS sequence"/>
</dbReference>